<sequence length="276" mass="29547">MKDMGRCGHVALCAILLFYCSIVTVSAATRILQSNSGCVTNSTSSHLSVKRKDGVSEVNMTSVLQTMEMDFSNQTQPPVNNTSTESTPHTNTTAGIVVNSTTPMEDISFSNNVTASQNKSDVSHVQNHTAANTTTPTILLPFTTHKSPTSLSATIHTMTTASSRTTHSSNSESRADLSSTATQNAQTTTNSSSPIQARAHMDTPSELNIGDDDSNKVSTDPLLAGLVSAFVVVAAIVSVLVFLKFRNTNSGPEFRRLQDLPMDDMMEDAPLSMYSY</sequence>
<keyword evidence="4" id="KW-1185">Reference proteome</keyword>
<evidence type="ECO:0000256" key="3">
    <source>
        <dbReference type="SAM" id="SignalP"/>
    </source>
</evidence>
<gene>
    <name evidence="5" type="primary">LOC100002633</name>
</gene>
<keyword evidence="3" id="KW-0732">Signal</keyword>
<reference evidence="5" key="1">
    <citation type="submission" date="2025-08" db="UniProtKB">
        <authorList>
            <consortium name="RefSeq"/>
        </authorList>
    </citation>
    <scope>IDENTIFICATION</scope>
    <source>
        <strain evidence="5">Tuebingen</strain>
        <tissue evidence="5">Fibroblasts and whole tissue</tissue>
    </source>
</reference>
<feature type="region of interest" description="Disordered" evidence="1">
    <location>
        <begin position="73"/>
        <end position="93"/>
    </location>
</feature>
<feature type="signal peptide" evidence="3">
    <location>
        <begin position="1"/>
        <end position="27"/>
    </location>
</feature>
<dbReference type="RefSeq" id="XP_021324381.1">
    <property type="nucleotide sequence ID" value="XM_021468706.3"/>
</dbReference>
<keyword evidence="2" id="KW-1133">Transmembrane helix</keyword>
<proteinExistence type="predicted"/>
<name>A0A8M9PQ50_DANRE</name>
<dbReference type="OrthoDB" id="8964578at2759"/>
<evidence type="ECO:0000313" key="4">
    <source>
        <dbReference type="Proteomes" id="UP000000437"/>
    </source>
</evidence>
<evidence type="ECO:0000313" key="5">
    <source>
        <dbReference type="RefSeq" id="XP_021324381.1"/>
    </source>
</evidence>
<accession>A0A8M9PQ50</accession>
<evidence type="ECO:0000256" key="1">
    <source>
        <dbReference type="SAM" id="MobiDB-lite"/>
    </source>
</evidence>
<evidence type="ECO:0000256" key="2">
    <source>
        <dbReference type="SAM" id="Phobius"/>
    </source>
</evidence>
<feature type="transmembrane region" description="Helical" evidence="2">
    <location>
        <begin position="222"/>
        <end position="243"/>
    </location>
</feature>
<dbReference type="GeneID" id="100002633"/>
<keyword evidence="2" id="KW-0812">Transmembrane</keyword>
<feature type="compositionally biased region" description="Low complexity" evidence="1">
    <location>
        <begin position="159"/>
        <end position="193"/>
    </location>
</feature>
<keyword evidence="2" id="KW-0472">Membrane</keyword>
<feature type="chain" id="PRO_5035441955" evidence="3">
    <location>
        <begin position="28"/>
        <end position="276"/>
    </location>
</feature>
<feature type="compositionally biased region" description="Low complexity" evidence="1">
    <location>
        <begin position="80"/>
        <end position="93"/>
    </location>
</feature>
<feature type="region of interest" description="Disordered" evidence="1">
    <location>
        <begin position="159"/>
        <end position="198"/>
    </location>
</feature>
<dbReference type="AlphaFoldDB" id="A0A8M9PQ50"/>
<organism evidence="4 5">
    <name type="scientific">Danio rerio</name>
    <name type="common">Zebrafish</name>
    <name type="synonym">Brachydanio rerio</name>
    <dbReference type="NCBI Taxonomy" id="7955"/>
    <lineage>
        <taxon>Eukaryota</taxon>
        <taxon>Metazoa</taxon>
        <taxon>Chordata</taxon>
        <taxon>Craniata</taxon>
        <taxon>Vertebrata</taxon>
        <taxon>Euteleostomi</taxon>
        <taxon>Actinopterygii</taxon>
        <taxon>Neopterygii</taxon>
        <taxon>Teleostei</taxon>
        <taxon>Ostariophysi</taxon>
        <taxon>Cypriniformes</taxon>
        <taxon>Danionidae</taxon>
        <taxon>Danioninae</taxon>
        <taxon>Danio</taxon>
    </lineage>
</organism>
<dbReference type="Proteomes" id="UP000000437">
    <property type="component" value="Chromosome 20"/>
</dbReference>
<protein>
    <submittedName>
        <fullName evidence="5">Uncharacterized protein isoform X1</fullName>
    </submittedName>
</protein>